<dbReference type="Gene3D" id="1.10.10.60">
    <property type="entry name" value="Homeodomain-like"/>
    <property type="match status" value="1"/>
</dbReference>
<organism evidence="7 8">
    <name type="scientific">Micromonospora taraxaci</name>
    <dbReference type="NCBI Taxonomy" id="1316803"/>
    <lineage>
        <taxon>Bacteria</taxon>
        <taxon>Bacillati</taxon>
        <taxon>Actinomycetota</taxon>
        <taxon>Actinomycetes</taxon>
        <taxon>Micromonosporales</taxon>
        <taxon>Micromonosporaceae</taxon>
        <taxon>Micromonospora</taxon>
    </lineage>
</organism>
<feature type="region of interest" description="Disordered" evidence="5">
    <location>
        <begin position="195"/>
        <end position="224"/>
    </location>
</feature>
<dbReference type="PANTHER" id="PTHR30055">
    <property type="entry name" value="HTH-TYPE TRANSCRIPTIONAL REGULATOR RUTR"/>
    <property type="match status" value="1"/>
</dbReference>
<accession>A0A561W1Y3</accession>
<dbReference type="CDD" id="cd00569">
    <property type="entry name" value="HTH_Hin_like"/>
    <property type="match status" value="1"/>
</dbReference>
<dbReference type="GO" id="GO:0000150">
    <property type="term" value="F:DNA strand exchange activity"/>
    <property type="evidence" value="ECO:0007669"/>
    <property type="project" value="InterPro"/>
</dbReference>
<dbReference type="InterPro" id="IPR050109">
    <property type="entry name" value="HTH-type_TetR-like_transc_reg"/>
</dbReference>
<gene>
    <name evidence="7" type="ORF">FHU34_113222</name>
</gene>
<feature type="DNA-binding region" description="H-T-H motif" evidence="4">
    <location>
        <begin position="43"/>
        <end position="62"/>
    </location>
</feature>
<reference evidence="7 8" key="1">
    <citation type="submission" date="2019-06" db="EMBL/GenBank/DDBJ databases">
        <title>Sequencing the genomes of 1000 actinobacteria strains.</title>
        <authorList>
            <person name="Klenk H.-P."/>
        </authorList>
    </citation>
    <scope>NUCLEOTIDE SEQUENCE [LARGE SCALE GENOMIC DNA]</scope>
    <source>
        <strain evidence="7 8">DSM 45885</strain>
    </source>
</reference>
<dbReference type="GO" id="GO:0003700">
    <property type="term" value="F:DNA-binding transcription factor activity"/>
    <property type="evidence" value="ECO:0007669"/>
    <property type="project" value="TreeGrafter"/>
</dbReference>
<dbReference type="InterPro" id="IPR009057">
    <property type="entry name" value="Homeodomain-like_sf"/>
</dbReference>
<dbReference type="Pfam" id="PF00440">
    <property type="entry name" value="TetR_N"/>
    <property type="match status" value="1"/>
</dbReference>
<keyword evidence="8" id="KW-1185">Reference proteome</keyword>
<name>A0A561W1Y3_9ACTN</name>
<evidence type="ECO:0000256" key="5">
    <source>
        <dbReference type="SAM" id="MobiDB-lite"/>
    </source>
</evidence>
<protein>
    <submittedName>
        <fullName evidence="7">TetR family transcriptional regulator</fullName>
    </submittedName>
</protein>
<evidence type="ECO:0000313" key="7">
    <source>
        <dbReference type="EMBL" id="TWG17880.1"/>
    </source>
</evidence>
<evidence type="ECO:0000259" key="6">
    <source>
        <dbReference type="PROSITE" id="PS50977"/>
    </source>
</evidence>
<feature type="domain" description="HTH tetR-type" evidence="6">
    <location>
        <begin position="20"/>
        <end position="80"/>
    </location>
</feature>
<dbReference type="PRINTS" id="PR00455">
    <property type="entry name" value="HTHTETR"/>
</dbReference>
<proteinExistence type="predicted"/>
<dbReference type="PROSITE" id="PS50977">
    <property type="entry name" value="HTH_TETR_2"/>
    <property type="match status" value="1"/>
</dbReference>
<dbReference type="Pfam" id="PF02796">
    <property type="entry name" value="HTH_7"/>
    <property type="match status" value="1"/>
</dbReference>
<evidence type="ECO:0000256" key="2">
    <source>
        <dbReference type="ARBA" id="ARBA00023125"/>
    </source>
</evidence>
<dbReference type="AlphaFoldDB" id="A0A561W1Y3"/>
<keyword evidence="1" id="KW-0805">Transcription regulation</keyword>
<dbReference type="GO" id="GO:0000976">
    <property type="term" value="F:transcription cis-regulatory region binding"/>
    <property type="evidence" value="ECO:0007669"/>
    <property type="project" value="TreeGrafter"/>
</dbReference>
<dbReference type="EMBL" id="VIWZ01000001">
    <property type="protein sequence ID" value="TWG17880.1"/>
    <property type="molecule type" value="Genomic_DNA"/>
</dbReference>
<dbReference type="Gene3D" id="1.10.357.10">
    <property type="entry name" value="Tetracycline Repressor, domain 2"/>
    <property type="match status" value="1"/>
</dbReference>
<evidence type="ECO:0000313" key="8">
    <source>
        <dbReference type="Proteomes" id="UP000317685"/>
    </source>
</evidence>
<evidence type="ECO:0000256" key="4">
    <source>
        <dbReference type="PROSITE-ProRule" id="PRU00335"/>
    </source>
</evidence>
<sequence>MVPTGQDVARLTSMTADPGDDTRTRILRAALDLFAEHGYQRTSLRQIGERLRLTKAAILYHFPAKEHLLSALVEPLLVDLEALLDTARTQPVEQARWTVLEGWVDVMLAHRRPLGMLFHDIALVGRGDTYHRLMEVAMRANDLIAGPDAGRRERVLATQAVAACSDPIVFFVDVSDEVLRADMLDGVRRLLTPAATDAAGPSGASTADRRRRPGRPRALGREQVETARRMHAAGTHSVDAIAATLGVSRATVYRHLDPE</sequence>
<dbReference type="Proteomes" id="UP000317685">
    <property type="component" value="Unassembled WGS sequence"/>
</dbReference>
<comment type="caution">
    <text evidence="7">The sequence shown here is derived from an EMBL/GenBank/DDBJ whole genome shotgun (WGS) entry which is preliminary data.</text>
</comment>
<dbReference type="SUPFAM" id="SSF46689">
    <property type="entry name" value="Homeodomain-like"/>
    <property type="match status" value="2"/>
</dbReference>
<dbReference type="PANTHER" id="PTHR30055:SF234">
    <property type="entry name" value="HTH-TYPE TRANSCRIPTIONAL REGULATOR BETI"/>
    <property type="match status" value="1"/>
</dbReference>
<keyword evidence="2 4" id="KW-0238">DNA-binding</keyword>
<dbReference type="InterPro" id="IPR001647">
    <property type="entry name" value="HTH_TetR"/>
</dbReference>
<evidence type="ECO:0000256" key="1">
    <source>
        <dbReference type="ARBA" id="ARBA00023015"/>
    </source>
</evidence>
<evidence type="ECO:0000256" key="3">
    <source>
        <dbReference type="ARBA" id="ARBA00023163"/>
    </source>
</evidence>
<keyword evidence="3" id="KW-0804">Transcription</keyword>
<dbReference type="InterPro" id="IPR006120">
    <property type="entry name" value="Resolvase_HTH_dom"/>
</dbReference>